<dbReference type="Gene3D" id="3.40.50.300">
    <property type="entry name" value="P-loop containing nucleotide triphosphate hydrolases"/>
    <property type="match status" value="1"/>
</dbReference>
<dbReference type="InterPro" id="IPR027417">
    <property type="entry name" value="P-loop_NTPase"/>
</dbReference>
<dbReference type="GO" id="GO:0015807">
    <property type="term" value="P:L-amino acid transport"/>
    <property type="evidence" value="ECO:0007669"/>
    <property type="project" value="TreeGrafter"/>
</dbReference>
<keyword evidence="4 8" id="KW-0067">ATP-binding</keyword>
<protein>
    <submittedName>
        <fullName evidence="8">ABC transporter ATP-binding protein</fullName>
    </submittedName>
</protein>
<evidence type="ECO:0000256" key="3">
    <source>
        <dbReference type="ARBA" id="ARBA00022741"/>
    </source>
</evidence>
<dbReference type="GO" id="GO:0005524">
    <property type="term" value="F:ATP binding"/>
    <property type="evidence" value="ECO:0007669"/>
    <property type="project" value="UniProtKB-KW"/>
</dbReference>
<comment type="function">
    <text evidence="6">Involved in beta-(1--&gt;2)glucan export. Transmembrane domains (TMD) form a pore in the inner membrane and the ATP-binding domain (NBD) is responsible for energy generation.</text>
</comment>
<dbReference type="PANTHER" id="PTHR43820">
    <property type="entry name" value="HIGH-AFFINITY BRANCHED-CHAIN AMINO ACID TRANSPORT ATP-BINDING PROTEIN LIVF"/>
    <property type="match status" value="1"/>
</dbReference>
<evidence type="ECO:0000259" key="7">
    <source>
        <dbReference type="PROSITE" id="PS50893"/>
    </source>
</evidence>
<dbReference type="GO" id="GO:0016887">
    <property type="term" value="F:ATP hydrolysis activity"/>
    <property type="evidence" value="ECO:0007669"/>
    <property type="project" value="InterPro"/>
</dbReference>
<keyword evidence="3" id="KW-0547">Nucleotide-binding</keyword>
<evidence type="ECO:0000313" key="8">
    <source>
        <dbReference type="EMBL" id="RJF77971.1"/>
    </source>
</evidence>
<dbReference type="Proteomes" id="UP000285523">
    <property type="component" value="Unassembled WGS sequence"/>
</dbReference>
<evidence type="ECO:0000256" key="4">
    <source>
        <dbReference type="ARBA" id="ARBA00022840"/>
    </source>
</evidence>
<dbReference type="SUPFAM" id="SSF52540">
    <property type="entry name" value="P-loop containing nucleoside triphosphate hydrolases"/>
    <property type="match status" value="1"/>
</dbReference>
<keyword evidence="5" id="KW-0029">Amino-acid transport</keyword>
<dbReference type="InterPro" id="IPR003439">
    <property type="entry name" value="ABC_transporter-like_ATP-bd"/>
</dbReference>
<accession>A0A418VP74</accession>
<evidence type="ECO:0000256" key="1">
    <source>
        <dbReference type="ARBA" id="ARBA00005417"/>
    </source>
</evidence>
<evidence type="ECO:0000256" key="2">
    <source>
        <dbReference type="ARBA" id="ARBA00022448"/>
    </source>
</evidence>
<dbReference type="CDD" id="cd03224">
    <property type="entry name" value="ABC_TM1139_LivF_branched"/>
    <property type="match status" value="1"/>
</dbReference>
<gene>
    <name evidence="8" type="ORF">D4Q52_02475</name>
</gene>
<comment type="similarity">
    <text evidence="1">Belongs to the ABC transporter superfamily.</text>
</comment>
<dbReference type="Pfam" id="PF00005">
    <property type="entry name" value="ABC_tran"/>
    <property type="match status" value="1"/>
</dbReference>
<dbReference type="AlphaFoldDB" id="A0A418VP74"/>
<organism evidence="8 9">
    <name type="scientific">Rhodopseudomonas palustris</name>
    <dbReference type="NCBI Taxonomy" id="1076"/>
    <lineage>
        <taxon>Bacteria</taxon>
        <taxon>Pseudomonadati</taxon>
        <taxon>Pseudomonadota</taxon>
        <taxon>Alphaproteobacteria</taxon>
        <taxon>Hyphomicrobiales</taxon>
        <taxon>Nitrobacteraceae</taxon>
        <taxon>Rhodopseudomonas</taxon>
    </lineage>
</organism>
<dbReference type="PANTHER" id="PTHR43820:SF4">
    <property type="entry name" value="HIGH-AFFINITY BRANCHED-CHAIN AMINO ACID TRANSPORT ATP-BINDING PROTEIN LIVF"/>
    <property type="match status" value="1"/>
</dbReference>
<dbReference type="SMART" id="SM00382">
    <property type="entry name" value="AAA"/>
    <property type="match status" value="1"/>
</dbReference>
<dbReference type="PROSITE" id="PS50893">
    <property type="entry name" value="ABC_TRANSPORTER_2"/>
    <property type="match status" value="1"/>
</dbReference>
<reference evidence="8 9" key="1">
    <citation type="submission" date="2018-09" db="EMBL/GenBank/DDBJ databases">
        <title>Draft genome sequence of Rhodopseudomonas palustris 2.1.18.</title>
        <authorList>
            <person name="Robertson S.L."/>
            <person name="Meyer T.E."/>
            <person name="Kyndt J.A."/>
        </authorList>
    </citation>
    <scope>NUCLEOTIDE SEQUENCE [LARGE SCALE GENOMIC DNA]</scope>
    <source>
        <strain evidence="8 9">2.1.18</strain>
    </source>
</reference>
<dbReference type="PROSITE" id="PS00211">
    <property type="entry name" value="ABC_TRANSPORTER_1"/>
    <property type="match status" value="1"/>
</dbReference>
<dbReference type="InterPro" id="IPR052156">
    <property type="entry name" value="BCAA_Transport_ATP-bd_LivF"/>
</dbReference>
<proteinExistence type="inferred from homology"/>
<comment type="caution">
    <text evidence="8">The sequence shown here is derived from an EMBL/GenBank/DDBJ whole genome shotgun (WGS) entry which is preliminary data.</text>
</comment>
<evidence type="ECO:0000313" key="9">
    <source>
        <dbReference type="Proteomes" id="UP000285523"/>
    </source>
</evidence>
<sequence length="229" mass="24643">MRDIHAGYGAKSVLRGVSLDVPRGAVVTLLGANGAGKSTLLKSIVGLLQPTSGTVTINDKPLPNKTPDRALKAGVSLVPEQRELFLSLSVADNLRLGSFLRRQTREIDADYERLLTIFPRLRERASQPARTLSGGEQQMLAIARALMGKPSVLLLDEPSLGLAPKIVEEIFTIIRQISSDGTAVLLVEQNAAMALDVAEYGYVLDLGEITLQGDAQTLRSSPVIQNSYL</sequence>
<dbReference type="OrthoDB" id="9776369at2"/>
<feature type="domain" description="ABC transporter" evidence="7">
    <location>
        <begin position="1"/>
        <end position="229"/>
    </location>
</feature>
<evidence type="ECO:0000256" key="5">
    <source>
        <dbReference type="ARBA" id="ARBA00022970"/>
    </source>
</evidence>
<name>A0A418VP74_RHOPL</name>
<dbReference type="InterPro" id="IPR017871">
    <property type="entry name" value="ABC_transporter-like_CS"/>
</dbReference>
<evidence type="ECO:0000256" key="6">
    <source>
        <dbReference type="ARBA" id="ARBA00024722"/>
    </source>
</evidence>
<keyword evidence="2" id="KW-0813">Transport</keyword>
<dbReference type="InterPro" id="IPR003593">
    <property type="entry name" value="AAA+_ATPase"/>
</dbReference>
<dbReference type="GO" id="GO:0015658">
    <property type="term" value="F:branched-chain amino acid transmembrane transporter activity"/>
    <property type="evidence" value="ECO:0007669"/>
    <property type="project" value="TreeGrafter"/>
</dbReference>
<dbReference type="EMBL" id="QYYD01000002">
    <property type="protein sequence ID" value="RJF77971.1"/>
    <property type="molecule type" value="Genomic_DNA"/>
</dbReference>